<accession>I8XY34</accession>
<feature type="transmembrane region" description="Helical" evidence="1">
    <location>
        <begin position="297"/>
        <end position="314"/>
    </location>
</feature>
<dbReference type="EMBL" id="AGXV01000054">
    <property type="protein sequence ID" value="EIY55790.1"/>
    <property type="molecule type" value="Genomic_DNA"/>
</dbReference>
<feature type="transmembrane region" description="Helical" evidence="1">
    <location>
        <begin position="269"/>
        <end position="285"/>
    </location>
</feature>
<evidence type="ECO:0000313" key="2">
    <source>
        <dbReference type="EMBL" id="EIY55790.1"/>
    </source>
</evidence>
<keyword evidence="1" id="KW-0812">Transmembrane</keyword>
<feature type="transmembrane region" description="Helical" evidence="1">
    <location>
        <begin position="236"/>
        <end position="257"/>
    </location>
</feature>
<evidence type="ECO:0000256" key="1">
    <source>
        <dbReference type="SAM" id="Phobius"/>
    </source>
</evidence>
<dbReference type="AlphaFoldDB" id="I8XY34"/>
<name>I8XY34_9BACE</name>
<feature type="transmembrane region" description="Helical" evidence="1">
    <location>
        <begin position="84"/>
        <end position="108"/>
    </location>
</feature>
<keyword evidence="3" id="KW-1185">Reference proteome</keyword>
<dbReference type="Proteomes" id="UP000005150">
    <property type="component" value="Unassembled WGS sequence"/>
</dbReference>
<gene>
    <name evidence="2" type="ORF">HMPREF1071_04489</name>
</gene>
<proteinExistence type="predicted"/>
<dbReference type="HOGENOM" id="CLU_760024_0_0_10"/>
<dbReference type="OrthoDB" id="949885at2"/>
<organism evidence="2 3">
    <name type="scientific">Bacteroides salyersiae CL02T12C01</name>
    <dbReference type="NCBI Taxonomy" id="997887"/>
    <lineage>
        <taxon>Bacteria</taxon>
        <taxon>Pseudomonadati</taxon>
        <taxon>Bacteroidota</taxon>
        <taxon>Bacteroidia</taxon>
        <taxon>Bacteroidales</taxon>
        <taxon>Bacteroidaceae</taxon>
        <taxon>Bacteroides</taxon>
    </lineage>
</organism>
<keyword evidence="1" id="KW-0472">Membrane</keyword>
<dbReference type="PATRIC" id="fig|997887.3.peg.4691"/>
<dbReference type="Pfam" id="PF14897">
    <property type="entry name" value="EpsG"/>
    <property type="match status" value="1"/>
</dbReference>
<feature type="transmembrane region" description="Helical" evidence="1">
    <location>
        <begin position="321"/>
        <end position="340"/>
    </location>
</feature>
<feature type="transmembrane region" description="Helical" evidence="1">
    <location>
        <begin position="162"/>
        <end position="187"/>
    </location>
</feature>
<evidence type="ECO:0008006" key="4">
    <source>
        <dbReference type="Google" id="ProtNLM"/>
    </source>
</evidence>
<evidence type="ECO:0000313" key="3">
    <source>
        <dbReference type="Proteomes" id="UP000005150"/>
    </source>
</evidence>
<reference evidence="2 3" key="1">
    <citation type="submission" date="2012-02" db="EMBL/GenBank/DDBJ databases">
        <title>The Genome Sequence of Bacteroides salyersiae CL02T12C01.</title>
        <authorList>
            <consortium name="The Broad Institute Genome Sequencing Platform"/>
            <person name="Earl A."/>
            <person name="Ward D."/>
            <person name="Feldgarden M."/>
            <person name="Gevers D."/>
            <person name="Zitomersky N.L."/>
            <person name="Coyne M.J."/>
            <person name="Comstock L.E."/>
            <person name="Young S.K."/>
            <person name="Zeng Q."/>
            <person name="Gargeya S."/>
            <person name="Fitzgerald M."/>
            <person name="Haas B."/>
            <person name="Abouelleil A."/>
            <person name="Alvarado L."/>
            <person name="Arachchi H.M."/>
            <person name="Berlin A."/>
            <person name="Chapman S.B."/>
            <person name="Gearin G."/>
            <person name="Goldberg J."/>
            <person name="Griggs A."/>
            <person name="Gujja S."/>
            <person name="Hansen M."/>
            <person name="Heiman D."/>
            <person name="Howarth C."/>
            <person name="Larimer J."/>
            <person name="Lui A."/>
            <person name="MacDonald P.J.P."/>
            <person name="McCowen C."/>
            <person name="Montmayeur A."/>
            <person name="Murphy C."/>
            <person name="Neiman D."/>
            <person name="Pearson M."/>
            <person name="Priest M."/>
            <person name="Roberts A."/>
            <person name="Saif S."/>
            <person name="Shea T."/>
            <person name="Sisk P."/>
            <person name="Stolte C."/>
            <person name="Sykes S."/>
            <person name="Wortman J."/>
            <person name="Nusbaum C."/>
            <person name="Birren B."/>
        </authorList>
    </citation>
    <scope>NUCLEOTIDE SEQUENCE [LARGE SCALE GENOMIC DNA]</scope>
    <source>
        <strain evidence="2 3">CL02T12C01</strain>
    </source>
</reference>
<sequence>MYIYLLLVLLWLLIYNNNSRDDKWKLSLKLSFPLMLLMGMRHVSVGSDTSQYLVRFEYSDTALSNPYHQYEKGYDYLNYLIHDIWGLSFNWLLLFVAMFTCLVMACFISKYSTKPIMSYYLYLTIGSLALNMSGIRQTIAISICWIALMIMMNCSIKYRYRIILALALNGFAYTFHNSSVIFVPFLLLTSMRLTKRQTFLLIMIGMSSIVLKSVLVEYISIVIPEKYSEMDLSTNYVANMLVLIIPIAIALFCLYYSGTEKDGKFRNDISLMFIFVSCVIFFYNLKTLNGQIGRLSHYFMCSYLVLIPYTFSTMKNLDRKVLLPVVMIVCALYFVIGNSGDIMQIDDYHFFWEDVEWINRGDLI</sequence>
<keyword evidence="1" id="KW-1133">Transmembrane helix</keyword>
<protein>
    <recommendedName>
        <fullName evidence="4">EpsG family protein</fullName>
    </recommendedName>
</protein>
<comment type="caution">
    <text evidence="2">The sequence shown here is derived from an EMBL/GenBank/DDBJ whole genome shotgun (WGS) entry which is preliminary data.</text>
</comment>
<dbReference type="InterPro" id="IPR049458">
    <property type="entry name" value="EpsG-like"/>
</dbReference>
<dbReference type="RefSeq" id="WP_007482547.1">
    <property type="nucleotide sequence ID" value="NZ_JH724311.1"/>
</dbReference>
<feature type="transmembrane region" description="Helical" evidence="1">
    <location>
        <begin position="199"/>
        <end position="224"/>
    </location>
</feature>
<feature type="transmembrane region" description="Helical" evidence="1">
    <location>
        <begin position="120"/>
        <end position="150"/>
    </location>
</feature>